<evidence type="ECO:0000256" key="1">
    <source>
        <dbReference type="SAM" id="Phobius"/>
    </source>
</evidence>
<evidence type="ECO:0000313" key="3">
    <source>
        <dbReference type="Proteomes" id="UP000051802"/>
    </source>
</evidence>
<dbReference type="AlphaFoldDB" id="A0A0R0AHC6"/>
<sequence length="72" mass="7811">MSERHGIRDEVFRLLALGSLVAIICVGTAVPADARWLLLVPALLLLGACAFARPRRGAMRTISRRGGRSRAQ</sequence>
<evidence type="ECO:0008006" key="4">
    <source>
        <dbReference type="Google" id="ProtNLM"/>
    </source>
</evidence>
<comment type="caution">
    <text evidence="2">The sequence shown here is derived from an EMBL/GenBank/DDBJ whole genome shotgun (WGS) entry which is preliminary data.</text>
</comment>
<dbReference type="STRING" id="676599.ARC20_12860"/>
<keyword evidence="1" id="KW-1133">Transmembrane helix</keyword>
<evidence type="ECO:0000313" key="2">
    <source>
        <dbReference type="EMBL" id="KRG40705.1"/>
    </source>
</evidence>
<accession>A0A0R0AHC6</accession>
<dbReference type="RefSeq" id="WP_057647652.1">
    <property type="nucleotide sequence ID" value="NZ_LLXU01000095.1"/>
</dbReference>
<keyword evidence="1" id="KW-0472">Membrane</keyword>
<gene>
    <name evidence="2" type="ORF">ARC20_12860</name>
</gene>
<protein>
    <recommendedName>
        <fullName evidence="4">Transmembrane protein</fullName>
    </recommendedName>
</protein>
<name>A0A0R0AHC6_9GAMM</name>
<feature type="transmembrane region" description="Helical" evidence="1">
    <location>
        <begin position="36"/>
        <end position="54"/>
    </location>
</feature>
<dbReference type="EMBL" id="LLXU01000095">
    <property type="protein sequence ID" value="KRG40705.1"/>
    <property type="molecule type" value="Genomic_DNA"/>
</dbReference>
<feature type="transmembrane region" description="Helical" evidence="1">
    <location>
        <begin position="12"/>
        <end position="30"/>
    </location>
</feature>
<reference evidence="2 3" key="1">
    <citation type="submission" date="2015-10" db="EMBL/GenBank/DDBJ databases">
        <title>Genome sequencing and analysis of members of genus Stenotrophomonas.</title>
        <authorList>
            <person name="Patil P.P."/>
            <person name="Midha S."/>
            <person name="Patil P.B."/>
        </authorList>
    </citation>
    <scope>NUCLEOTIDE SEQUENCE [LARGE SCALE GENOMIC DNA]</scope>
    <source>
        <strain evidence="2 3">JCM 16536</strain>
    </source>
</reference>
<organism evidence="2 3">
    <name type="scientific">Stenotrophomonas panacihumi</name>
    <dbReference type="NCBI Taxonomy" id="676599"/>
    <lineage>
        <taxon>Bacteria</taxon>
        <taxon>Pseudomonadati</taxon>
        <taxon>Pseudomonadota</taxon>
        <taxon>Gammaproteobacteria</taxon>
        <taxon>Lysobacterales</taxon>
        <taxon>Lysobacteraceae</taxon>
        <taxon>Stenotrophomonas</taxon>
    </lineage>
</organism>
<proteinExistence type="predicted"/>
<keyword evidence="1" id="KW-0812">Transmembrane</keyword>
<keyword evidence="3" id="KW-1185">Reference proteome</keyword>
<dbReference type="Proteomes" id="UP000051802">
    <property type="component" value="Unassembled WGS sequence"/>
</dbReference>